<dbReference type="Proteomes" id="UP001159363">
    <property type="component" value="Chromosome 1"/>
</dbReference>
<protein>
    <submittedName>
        <fullName evidence="1">Uncharacterized protein</fullName>
    </submittedName>
</protein>
<comment type="caution">
    <text evidence="1">The sequence shown here is derived from an EMBL/GenBank/DDBJ whole genome shotgun (WGS) entry which is preliminary data.</text>
</comment>
<reference evidence="1 2" key="1">
    <citation type="submission" date="2023-02" db="EMBL/GenBank/DDBJ databases">
        <title>LHISI_Scaffold_Assembly.</title>
        <authorList>
            <person name="Stuart O.P."/>
            <person name="Cleave R."/>
            <person name="Magrath M.J.L."/>
            <person name="Mikheyev A.S."/>
        </authorList>
    </citation>
    <scope>NUCLEOTIDE SEQUENCE [LARGE SCALE GENOMIC DNA]</scope>
    <source>
        <strain evidence="1">Daus_M_001</strain>
        <tissue evidence="1">Leg muscle</tissue>
    </source>
</reference>
<evidence type="ECO:0000313" key="2">
    <source>
        <dbReference type="Proteomes" id="UP001159363"/>
    </source>
</evidence>
<evidence type="ECO:0000313" key="1">
    <source>
        <dbReference type="EMBL" id="KAJ8895843.1"/>
    </source>
</evidence>
<keyword evidence="2" id="KW-1185">Reference proteome</keyword>
<gene>
    <name evidence="1" type="ORF">PR048_001182</name>
</gene>
<sequence>MLTLTPTKIYGHRTSRRAIPGEILAQTKCEVSEPNLQLVTTDSGSDWYPICTSLYAAIESALGRQQQHLANPKTKALTMMTIATPEFPAALYHHNVSLMLHTSFSQLYRLRTAAFFKRGDDVGSTAESAERFEYHLRAMTANTADSLTQVEALTCKFLVLNTWSFSFSRLHSGYQFLLRVPSVYSTEKTPSYYATLHHTPLMKLLVSILPIMECANAPGQAVYCEDGSHDYRSTSITSTEAGISVSKQVFGGGVSMEGGTRGCKEVLIPPVILTRSRQPRRFGSIPGKDTPDFLIWESCRTMPLVGGFSRGSPVSPTPSFRRCSILISITLIGSQSLYIFLRAESTRVSVLSPETKMPKTTMLLLAVVITRATSFREKIYAEARLQYPVCTLAAFIWILAACLLVKTVCNESEPIRIKFLRYCPSVIRGQTDTYSHNCHLGSVRPGCTGLSFGGCPVTSNIPRHLAPGRKELVSILKTAPRYGTPCTHTHTLIHVQRCAHSLCILSNNNTSNRYKHLCHIRLKCLSLAQWHQVWAGLSNPVNCTLARWLGAQWGRVLISFPLFASSKIVSLLSRRSFLPRASFHPARPLPEEGPRDICRRSRNYLYLGLAQWRPLAVVFGTDTSVPRLAVVMTCWRHAAAVRWFVGTLHSLAGHCVVAYRSCGTTHLALIATRDSKLPTQRPAAAKINVLLTPHCTDGGDDQNICETTTQVIISARVDSGINPRIASSRNVAETQRQIAYRLSAVSVDYGKPGPRPLLPPDGHQTDLRLKALWVTSFLPIIRLATRVAVLIYGGRSIDEPAPRVETHSVERSYRCSLACDTNRPISSPKSPPVPSPSLIARGQSSSPSCHFLKSKNTRHGLHHDPAILSFTLSQSYRGAYFFSPPQFIVALVVRA</sequence>
<accession>A0ABQ9IGN5</accession>
<dbReference type="EMBL" id="JARBHB010000001">
    <property type="protein sequence ID" value="KAJ8895843.1"/>
    <property type="molecule type" value="Genomic_DNA"/>
</dbReference>
<proteinExistence type="predicted"/>
<name>A0ABQ9IGN5_9NEOP</name>
<organism evidence="1 2">
    <name type="scientific">Dryococelus australis</name>
    <dbReference type="NCBI Taxonomy" id="614101"/>
    <lineage>
        <taxon>Eukaryota</taxon>
        <taxon>Metazoa</taxon>
        <taxon>Ecdysozoa</taxon>
        <taxon>Arthropoda</taxon>
        <taxon>Hexapoda</taxon>
        <taxon>Insecta</taxon>
        <taxon>Pterygota</taxon>
        <taxon>Neoptera</taxon>
        <taxon>Polyneoptera</taxon>
        <taxon>Phasmatodea</taxon>
        <taxon>Verophasmatodea</taxon>
        <taxon>Anareolatae</taxon>
        <taxon>Phasmatidae</taxon>
        <taxon>Eurycanthinae</taxon>
        <taxon>Dryococelus</taxon>
    </lineage>
</organism>